<accession>A0A192Y4Y8</accession>
<dbReference type="EMBL" id="KU521356">
    <property type="protein sequence ID" value="ANM44964.1"/>
    <property type="molecule type" value="Genomic_DNA"/>
</dbReference>
<protein>
    <recommendedName>
        <fullName evidence="3">PHIKZ166.1</fullName>
    </recommendedName>
</protein>
<dbReference type="Proteomes" id="UP000224336">
    <property type="component" value="Segment"/>
</dbReference>
<evidence type="ECO:0008006" key="3">
    <source>
        <dbReference type="Google" id="ProtNLM"/>
    </source>
</evidence>
<name>A0A192Y4Y8_9CAUD</name>
<gene>
    <name evidence="1" type="ORF">KTN4_206</name>
</gene>
<evidence type="ECO:0000313" key="2">
    <source>
        <dbReference type="Proteomes" id="UP000224336"/>
    </source>
</evidence>
<proteinExistence type="predicted"/>
<reference evidence="1 2" key="1">
    <citation type="journal article" date="2016" name="Sci. Rep.">
        <title>A proposed integrated approach for the preclinical evaluation of phage therapy in Pseudomonas infections.</title>
        <authorList>
            <person name="Danis-Wlodarczyk K."/>
            <person name="Vandenheuvel D."/>
            <person name="Jang H.B."/>
            <person name="Briers Y."/>
            <person name="Olszak T."/>
            <person name="Arabski M."/>
            <person name="Wasik S."/>
            <person name="Drabik M."/>
            <person name="Higgins G."/>
            <person name="Tyrrell J."/>
            <person name="Harvey B.J."/>
            <person name="Noben J.P."/>
            <person name="Lavigne R."/>
            <person name="Drulis-Kawa Z."/>
        </authorList>
    </citation>
    <scope>NUCLEOTIDE SEQUENCE [LARGE SCALE GENOMIC DNA]</scope>
</reference>
<organism evidence="1 2">
    <name type="scientific">Pseudomonas phage KTN4</name>
    <dbReference type="NCBI Taxonomy" id="1862701"/>
    <lineage>
        <taxon>Viruses</taxon>
        <taxon>Duplodnaviria</taxon>
        <taxon>Heunggongvirae</taxon>
        <taxon>Uroviricota</taxon>
        <taxon>Caudoviricetes</taxon>
        <taxon>Chimalliviridae</taxon>
        <taxon>Phikzvirus</taxon>
        <taxon>Phikzvirus phiKZ</taxon>
    </lineage>
</organism>
<evidence type="ECO:0000313" key="1">
    <source>
        <dbReference type="EMBL" id="ANM44964.1"/>
    </source>
</evidence>
<sequence length="68" mass="7164">MKVLKIAAAIISTGALAVAAINLYKAVSKSTVIDDTVADDDTVLDSEVDILTDELDKIDIDDSAQQVD</sequence>